<sequence>MNAFPISVIFLVVAFVVVLEAKSSVVWDKSSANELDNKDDQAFERSSRISAYLKAFGGRSRLSPRLKGRPGKRFPDWGDNWYQSIITQMMHYAICMTFGFTTSECSPGLYIIVQIRLHLSCEQLLDTTRLIGSIAHSRDTLCLNHL</sequence>
<keyword evidence="1" id="KW-0732">Signal</keyword>
<gene>
    <name evidence="2" type="ORF">CAPTEDRAFT_192150</name>
</gene>
<dbReference type="EMBL" id="KB294061">
    <property type="protein sequence ID" value="ELU15055.1"/>
    <property type="molecule type" value="Genomic_DNA"/>
</dbReference>
<proteinExistence type="predicted"/>
<reference evidence="2 4" key="2">
    <citation type="journal article" date="2013" name="Nature">
        <title>Insights into bilaterian evolution from three spiralian genomes.</title>
        <authorList>
            <person name="Simakov O."/>
            <person name="Marletaz F."/>
            <person name="Cho S.J."/>
            <person name="Edsinger-Gonzales E."/>
            <person name="Havlak P."/>
            <person name="Hellsten U."/>
            <person name="Kuo D.H."/>
            <person name="Larsson T."/>
            <person name="Lv J."/>
            <person name="Arendt D."/>
            <person name="Savage R."/>
            <person name="Osoegawa K."/>
            <person name="de Jong P."/>
            <person name="Grimwood J."/>
            <person name="Chapman J.A."/>
            <person name="Shapiro H."/>
            <person name="Aerts A."/>
            <person name="Otillar R.P."/>
            <person name="Terry A.Y."/>
            <person name="Boore J.L."/>
            <person name="Grigoriev I.V."/>
            <person name="Lindberg D.R."/>
            <person name="Seaver E.C."/>
            <person name="Weisblat D.A."/>
            <person name="Putnam N.H."/>
            <person name="Rokhsar D.S."/>
        </authorList>
    </citation>
    <scope>NUCLEOTIDE SEQUENCE</scope>
    <source>
        <strain evidence="2 4">I ESC-2004</strain>
    </source>
</reference>
<dbReference type="EMBL" id="AMQN01004646">
    <property type="status" value="NOT_ANNOTATED_CDS"/>
    <property type="molecule type" value="Genomic_DNA"/>
</dbReference>
<feature type="signal peptide" evidence="1">
    <location>
        <begin position="1"/>
        <end position="21"/>
    </location>
</feature>
<name>R7VH79_CAPTE</name>
<feature type="chain" id="PRO_5008789124" evidence="1">
    <location>
        <begin position="22"/>
        <end position="146"/>
    </location>
</feature>
<reference evidence="4" key="1">
    <citation type="submission" date="2012-12" db="EMBL/GenBank/DDBJ databases">
        <authorList>
            <person name="Hellsten U."/>
            <person name="Grimwood J."/>
            <person name="Chapman J.A."/>
            <person name="Shapiro H."/>
            <person name="Aerts A."/>
            <person name="Otillar R.P."/>
            <person name="Terry A.Y."/>
            <person name="Boore J.L."/>
            <person name="Simakov O."/>
            <person name="Marletaz F."/>
            <person name="Cho S.-J."/>
            <person name="Edsinger-Gonzales E."/>
            <person name="Havlak P."/>
            <person name="Kuo D.-H."/>
            <person name="Larsson T."/>
            <person name="Lv J."/>
            <person name="Arendt D."/>
            <person name="Savage R."/>
            <person name="Osoegawa K."/>
            <person name="de Jong P."/>
            <person name="Lindberg D.R."/>
            <person name="Seaver E.C."/>
            <person name="Weisblat D.A."/>
            <person name="Putnam N.H."/>
            <person name="Grigoriev I.V."/>
            <person name="Rokhsar D.S."/>
        </authorList>
    </citation>
    <scope>NUCLEOTIDE SEQUENCE</scope>
    <source>
        <strain evidence="4">I ESC-2004</strain>
    </source>
</reference>
<evidence type="ECO:0000313" key="2">
    <source>
        <dbReference type="EMBL" id="ELU15055.1"/>
    </source>
</evidence>
<evidence type="ECO:0000313" key="4">
    <source>
        <dbReference type="Proteomes" id="UP000014760"/>
    </source>
</evidence>
<dbReference type="HOGENOM" id="CLU_1779197_0_0_1"/>
<keyword evidence="4" id="KW-1185">Reference proteome</keyword>
<evidence type="ECO:0000256" key="1">
    <source>
        <dbReference type="SAM" id="SignalP"/>
    </source>
</evidence>
<dbReference type="EnsemblMetazoa" id="CapteT192150">
    <property type="protein sequence ID" value="CapteP192150"/>
    <property type="gene ID" value="CapteG192150"/>
</dbReference>
<accession>R7VH79</accession>
<protein>
    <submittedName>
        <fullName evidence="2 3">Uncharacterized protein</fullName>
    </submittedName>
</protein>
<organism evidence="2">
    <name type="scientific">Capitella teleta</name>
    <name type="common">Polychaete worm</name>
    <dbReference type="NCBI Taxonomy" id="283909"/>
    <lineage>
        <taxon>Eukaryota</taxon>
        <taxon>Metazoa</taxon>
        <taxon>Spiralia</taxon>
        <taxon>Lophotrochozoa</taxon>
        <taxon>Annelida</taxon>
        <taxon>Polychaeta</taxon>
        <taxon>Sedentaria</taxon>
        <taxon>Scolecida</taxon>
        <taxon>Capitellidae</taxon>
        <taxon>Capitella</taxon>
    </lineage>
</organism>
<evidence type="ECO:0000313" key="3">
    <source>
        <dbReference type="EnsemblMetazoa" id="CapteP192150"/>
    </source>
</evidence>
<dbReference type="AlphaFoldDB" id="R7VH79"/>
<reference evidence="3" key="3">
    <citation type="submission" date="2015-06" db="UniProtKB">
        <authorList>
            <consortium name="EnsemblMetazoa"/>
        </authorList>
    </citation>
    <scope>IDENTIFICATION</scope>
</reference>
<dbReference type="Proteomes" id="UP000014760">
    <property type="component" value="Unassembled WGS sequence"/>
</dbReference>